<dbReference type="Proteomes" id="UP000223913">
    <property type="component" value="Unassembled WGS sequence"/>
</dbReference>
<dbReference type="GO" id="GO:0008483">
    <property type="term" value="F:transaminase activity"/>
    <property type="evidence" value="ECO:0007669"/>
    <property type="project" value="UniProtKB-KW"/>
</dbReference>
<evidence type="ECO:0000256" key="3">
    <source>
        <dbReference type="ARBA" id="ARBA00022898"/>
    </source>
</evidence>
<comment type="cofactor">
    <cofactor evidence="1">
        <name>pyridoxal 5'-phosphate</name>
        <dbReference type="ChEBI" id="CHEBI:597326"/>
    </cofactor>
</comment>
<evidence type="ECO:0000313" key="7">
    <source>
        <dbReference type="Proteomes" id="UP000223913"/>
    </source>
</evidence>
<dbReference type="CDD" id="cd00610">
    <property type="entry name" value="OAT_like"/>
    <property type="match status" value="1"/>
</dbReference>
<dbReference type="GO" id="GO:0030170">
    <property type="term" value="F:pyridoxal phosphate binding"/>
    <property type="evidence" value="ECO:0007669"/>
    <property type="project" value="InterPro"/>
</dbReference>
<dbReference type="CDD" id="cd12797">
    <property type="entry name" value="M23_peptidase"/>
    <property type="match status" value="1"/>
</dbReference>
<dbReference type="InterPro" id="IPR005814">
    <property type="entry name" value="Aminotrans_3"/>
</dbReference>
<dbReference type="PROSITE" id="PS00600">
    <property type="entry name" value="AA_TRANSFER_CLASS_3"/>
    <property type="match status" value="1"/>
</dbReference>
<dbReference type="Pfam" id="PF01636">
    <property type="entry name" value="APH"/>
    <property type="match status" value="1"/>
</dbReference>
<evidence type="ECO:0000256" key="2">
    <source>
        <dbReference type="ARBA" id="ARBA00008954"/>
    </source>
</evidence>
<keyword evidence="6" id="KW-0032">Aminotransferase</keyword>
<reference evidence="6 7" key="1">
    <citation type="submission" date="2017-10" db="EMBL/GenBank/DDBJ databases">
        <title>The draft genome sequence of Lewinella nigricans NBRC 102662.</title>
        <authorList>
            <person name="Wang K."/>
        </authorList>
    </citation>
    <scope>NUCLEOTIDE SEQUENCE [LARGE SCALE GENOMIC DNA]</scope>
    <source>
        <strain evidence="6 7">NBRC 102662</strain>
    </source>
</reference>
<feature type="domain" description="M23ase beta-sheet core" evidence="4">
    <location>
        <begin position="441"/>
        <end position="539"/>
    </location>
</feature>
<dbReference type="InterPro" id="IPR049704">
    <property type="entry name" value="Aminotrans_3_PPA_site"/>
</dbReference>
<dbReference type="InterPro" id="IPR015421">
    <property type="entry name" value="PyrdxlP-dep_Trfase_major"/>
</dbReference>
<dbReference type="Pfam" id="PF00202">
    <property type="entry name" value="Aminotran_3"/>
    <property type="match status" value="1"/>
</dbReference>
<dbReference type="InterPro" id="IPR011009">
    <property type="entry name" value="Kinase-like_dom_sf"/>
</dbReference>
<keyword evidence="7" id="KW-1185">Reference proteome</keyword>
<dbReference type="SUPFAM" id="SSF56112">
    <property type="entry name" value="Protein kinase-like (PK-like)"/>
    <property type="match status" value="1"/>
</dbReference>
<comment type="caution">
    <text evidence="6">The sequence shown here is derived from an EMBL/GenBank/DDBJ whole genome shotgun (WGS) entry which is preliminary data.</text>
</comment>
<protein>
    <submittedName>
        <fullName evidence="6">Alanine--glyoxylate aminotransferase</fullName>
    </submittedName>
</protein>
<dbReference type="InterPro" id="IPR015422">
    <property type="entry name" value="PyrdxlP-dep_Trfase_small"/>
</dbReference>
<dbReference type="SUPFAM" id="SSF51261">
    <property type="entry name" value="Duplicated hybrid motif"/>
    <property type="match status" value="1"/>
</dbReference>
<accession>A0A2D0NIR8</accession>
<evidence type="ECO:0000256" key="1">
    <source>
        <dbReference type="ARBA" id="ARBA00001933"/>
    </source>
</evidence>
<dbReference type="SUPFAM" id="SSF53383">
    <property type="entry name" value="PLP-dependent transferases"/>
    <property type="match status" value="1"/>
</dbReference>
<dbReference type="InterPro" id="IPR011055">
    <property type="entry name" value="Dup_hybrid_motif"/>
</dbReference>
<dbReference type="Pfam" id="PF01551">
    <property type="entry name" value="Peptidase_M23"/>
    <property type="match status" value="1"/>
</dbReference>
<dbReference type="PANTHER" id="PTHR45688:SF13">
    <property type="entry name" value="ALANINE--GLYOXYLATE AMINOTRANSFERASE 2-LIKE"/>
    <property type="match status" value="1"/>
</dbReference>
<dbReference type="NCBIfam" id="NF004799">
    <property type="entry name" value="PRK06148.1"/>
    <property type="match status" value="1"/>
</dbReference>
<feature type="domain" description="Aminoglycoside phosphotransferase" evidence="5">
    <location>
        <begin position="26"/>
        <end position="263"/>
    </location>
</feature>
<evidence type="ECO:0000259" key="5">
    <source>
        <dbReference type="Pfam" id="PF01636"/>
    </source>
</evidence>
<comment type="similarity">
    <text evidence="2">Belongs to the class-III pyridoxal-phosphate-dependent aminotransferase family.</text>
</comment>
<evidence type="ECO:0000259" key="4">
    <source>
        <dbReference type="Pfam" id="PF01551"/>
    </source>
</evidence>
<sequence>MTTSYQITTADAQLWIEKHWSLAVRTIRPLPGEVDLNFYVETEDDKAFTFKVSRPQADEEAVDFQQEALQWLIQHTLPIELPYPIPNHQDQMLTLEQDEQGEERVLRMVQWVPGKVLAKTNPKSLDLLYQMGEASGALCKALQGFDHPAGHRFFKWDLARLPWISDHLDKIRDTDRRALVEYFIDAFHRKVAPVLPQLRTSIIHNDANDYNVLVRYVGSRPVINGVIDFGDAIHTQTVNDLAIAIAYGIMDKPNPLEAAAVMVAGFHASLPLEPEEVELLYYLIGGRLAVSVTNAAVNKDVEPENTYLLISERPAWELLQKWSAIPAALAHYTFRQTCGWEACPRAAIFREWAATYDEAPFVLDVDPVDNRITALDLRVGSSEFGNNESFNRIDRFDRTIQRMLEDAEADLGIGGYGEVRPFYTTDAYQVAGNNGPEWRTVHLGLDVWGEAGLPVVAPVAGKIHSIQDNQGDCDYGPTIILEHEVREDLTFYTLYGHLSADSLDGKQIGDAVQAGQVIAHIGNYPVNGNWPPHLHFQIMLDLLEWEGDFPGVAFPEQREVWMSICPDPALIQPRDLPVATTAADSGEIRRTRDVHLGKSLSISYDAPLHIVRGFGPYLYDVNGRRYLDTVNNVAHVGHEHPRVVRAGQRQMGILNTNTRYLHENITALAKELLATMPPELSVVHFVNSGSEANELALRMARTWRGHTDMIAVEVGYHGNTGAVIDVSSYKFDGRGGQGVPPNTQIVPIPDTYRGLYRGNDPQAGSKYAAHLDEVIDRIGQADRAVAGFICESILSCGGQIELPAGYLREAYRKVRAAGGLCIADEVQVGFGRVGSHFWGFELQGVVPDIVTMGKPMGNGHPLAAVVCRPEVAEAFANGMEYFNTFGGNPVSCAIGRAVLQVIREEGLQENALNTGAYLRQGLLELQNRYEIIGDVRGPGFFQGIELVRHRETLTPAAAETTYIANRMRQLGILMSTDGPLHNVLKIKPPICFGRREVDFLIDTLDQVLQEDYLTT</sequence>
<dbReference type="Gene3D" id="3.90.1200.10">
    <property type="match status" value="1"/>
</dbReference>
<proteinExistence type="inferred from homology"/>
<dbReference type="RefSeq" id="WP_099148492.1">
    <property type="nucleotide sequence ID" value="NZ_PDUD01000002.1"/>
</dbReference>
<dbReference type="InterPro" id="IPR015424">
    <property type="entry name" value="PyrdxlP-dep_Trfase"/>
</dbReference>
<dbReference type="EMBL" id="PDUD01000002">
    <property type="protein sequence ID" value="PHN08290.1"/>
    <property type="molecule type" value="Genomic_DNA"/>
</dbReference>
<dbReference type="PANTHER" id="PTHR45688">
    <property type="match status" value="1"/>
</dbReference>
<gene>
    <name evidence="6" type="ORF">CRP01_02920</name>
</gene>
<dbReference type="Gene3D" id="3.40.640.10">
    <property type="entry name" value="Type I PLP-dependent aspartate aminotransferase-like (Major domain)"/>
    <property type="match status" value="1"/>
</dbReference>
<dbReference type="Gene3D" id="2.70.70.10">
    <property type="entry name" value="Glucose Permease (Domain IIA)"/>
    <property type="match status" value="1"/>
</dbReference>
<dbReference type="Gene3D" id="3.90.1150.10">
    <property type="entry name" value="Aspartate Aminotransferase, domain 1"/>
    <property type="match status" value="1"/>
</dbReference>
<dbReference type="OrthoDB" id="9801052at2"/>
<keyword evidence="6" id="KW-0808">Transferase</keyword>
<dbReference type="InterPro" id="IPR002575">
    <property type="entry name" value="Aminoglycoside_PTrfase"/>
</dbReference>
<name>A0A2D0NIR8_FLAN2</name>
<organism evidence="6 7">
    <name type="scientific">Flavilitoribacter nigricans (strain ATCC 23147 / DSM 23189 / NBRC 102662 / NCIMB 1420 / SS-2)</name>
    <name type="common">Lewinella nigricans</name>
    <dbReference type="NCBI Taxonomy" id="1122177"/>
    <lineage>
        <taxon>Bacteria</taxon>
        <taxon>Pseudomonadati</taxon>
        <taxon>Bacteroidota</taxon>
        <taxon>Saprospiria</taxon>
        <taxon>Saprospirales</taxon>
        <taxon>Lewinellaceae</taxon>
        <taxon>Flavilitoribacter</taxon>
    </lineage>
</organism>
<dbReference type="AlphaFoldDB" id="A0A2D0NIR8"/>
<dbReference type="InterPro" id="IPR016047">
    <property type="entry name" value="M23ase_b-sheet_dom"/>
</dbReference>
<evidence type="ECO:0000313" key="6">
    <source>
        <dbReference type="EMBL" id="PHN08290.1"/>
    </source>
</evidence>
<keyword evidence="3" id="KW-0663">Pyridoxal phosphate</keyword>